<evidence type="ECO:0000256" key="1">
    <source>
        <dbReference type="ARBA" id="ARBA00004141"/>
    </source>
</evidence>
<dbReference type="InterPro" id="IPR036259">
    <property type="entry name" value="MFS_trans_sf"/>
</dbReference>
<dbReference type="PANTHER" id="PTHR23502">
    <property type="entry name" value="MAJOR FACILITATOR SUPERFAMILY"/>
    <property type="match status" value="1"/>
</dbReference>
<dbReference type="AlphaFoldDB" id="A0A0G2G2S7"/>
<dbReference type="EMBL" id="LCWF01000129">
    <property type="protein sequence ID" value="KKY18183.1"/>
    <property type="molecule type" value="Genomic_DNA"/>
</dbReference>
<dbReference type="PRINTS" id="PR01036">
    <property type="entry name" value="TCRTETB"/>
</dbReference>
<sequence length="512" mass="56227">MELRDIKQEDRGGIVSSSIPYTTFTNAQIRILTLLLGLATITSPLTATIYFPLLTLLREHFHTSTQNINLSMTIYVIFQAISPAIFGPLSDTLGRRPVYLFTLSIYCAGNIGLALNKTSYSALLILRALQSLGASAAYSISYGVVADICVPSKRGRTMGQMSMALNLGACIGPVVGGLVAYKSGSYEWVFWSLVVVGGVLLAGIALLLPETARNIVGNGAYREASLWEEAWWKLGRRWLNEKRVHKVQEDSDPAPEEMIGHRKGILKRFRINNPLAYLRMLFYYDTALTLWIHGSFYLVDYSLIAAIPDIYEDIYGFNELQIGLAYLPRGVGIIVGGYCLGKAMDYNYCITAKNIGWKVDRVAGDDLSNFPIERARSRGSIPLLVLSTAALCGYGWAVAYQVHFAVAIVIQFLAGFWLTCFYTIYSTLLVDIFPDSPSTAAAAASIVRCALAAGGLSIVQPILDVAGRGWYFTALGLSSGTFGALAVLLIRRYGMKWRQKRHPPRTENSADG</sequence>
<evidence type="ECO:0000259" key="6">
    <source>
        <dbReference type="PROSITE" id="PS50850"/>
    </source>
</evidence>
<feature type="transmembrane region" description="Helical" evidence="5">
    <location>
        <begin position="163"/>
        <end position="182"/>
    </location>
</feature>
<comment type="subcellular location">
    <subcellularLocation>
        <location evidence="1">Membrane</location>
        <topology evidence="1">Multi-pass membrane protein</topology>
    </subcellularLocation>
</comment>
<protein>
    <submittedName>
        <fullName evidence="7">Putative major facilitator superfamily</fullName>
    </submittedName>
</protein>
<evidence type="ECO:0000313" key="8">
    <source>
        <dbReference type="Proteomes" id="UP000053317"/>
    </source>
</evidence>
<evidence type="ECO:0000256" key="2">
    <source>
        <dbReference type="ARBA" id="ARBA00022692"/>
    </source>
</evidence>
<dbReference type="Gene3D" id="1.20.1250.20">
    <property type="entry name" value="MFS general substrate transporter like domains"/>
    <property type="match status" value="1"/>
</dbReference>
<reference evidence="7 8" key="2">
    <citation type="submission" date="2015-05" db="EMBL/GenBank/DDBJ databases">
        <authorList>
            <person name="Morales-Cruz A."/>
            <person name="Amrine K.C."/>
            <person name="Cantu D."/>
        </authorList>
    </citation>
    <scope>NUCLEOTIDE SEQUENCE [LARGE SCALE GENOMIC DNA]</scope>
    <source>
        <strain evidence="7">UCRPC4</strain>
    </source>
</reference>
<dbReference type="InterPro" id="IPR020846">
    <property type="entry name" value="MFS_dom"/>
</dbReference>
<dbReference type="SUPFAM" id="SSF103473">
    <property type="entry name" value="MFS general substrate transporter"/>
    <property type="match status" value="1"/>
</dbReference>
<gene>
    <name evidence="7" type="ORF">UCRPC4_g05068</name>
</gene>
<feature type="transmembrane region" description="Helical" evidence="5">
    <location>
        <begin position="68"/>
        <end position="86"/>
    </location>
</feature>
<feature type="transmembrane region" description="Helical" evidence="5">
    <location>
        <begin position="469"/>
        <end position="490"/>
    </location>
</feature>
<reference evidence="7 8" key="1">
    <citation type="submission" date="2015-05" db="EMBL/GenBank/DDBJ databases">
        <title>Distinctive expansion of gene families associated with plant cell wall degradation and secondary metabolism in the genomes of grapevine trunk pathogens.</title>
        <authorList>
            <person name="Lawrence D.P."/>
            <person name="Travadon R."/>
            <person name="Rolshausen P.E."/>
            <person name="Baumgartner K."/>
        </authorList>
    </citation>
    <scope>NUCLEOTIDE SEQUENCE [LARGE SCALE GENOMIC DNA]</scope>
    <source>
        <strain evidence="7">UCRPC4</strain>
    </source>
</reference>
<feature type="domain" description="Major facilitator superfamily (MFS) profile" evidence="6">
    <location>
        <begin position="32"/>
        <end position="498"/>
    </location>
</feature>
<evidence type="ECO:0000256" key="3">
    <source>
        <dbReference type="ARBA" id="ARBA00022989"/>
    </source>
</evidence>
<dbReference type="GO" id="GO:0005886">
    <property type="term" value="C:plasma membrane"/>
    <property type="evidence" value="ECO:0007669"/>
    <property type="project" value="TreeGrafter"/>
</dbReference>
<dbReference type="InterPro" id="IPR011701">
    <property type="entry name" value="MFS"/>
</dbReference>
<dbReference type="OrthoDB" id="3936150at2759"/>
<feature type="transmembrane region" description="Helical" evidence="5">
    <location>
        <begin position="381"/>
        <end position="399"/>
    </location>
</feature>
<keyword evidence="8" id="KW-1185">Reference proteome</keyword>
<dbReference type="Pfam" id="PF07690">
    <property type="entry name" value="MFS_1"/>
    <property type="match status" value="1"/>
</dbReference>
<feature type="transmembrane region" description="Helical" evidence="5">
    <location>
        <begin position="440"/>
        <end position="463"/>
    </location>
</feature>
<keyword evidence="4 5" id="KW-0472">Membrane</keyword>
<comment type="caution">
    <text evidence="7">The sequence shown here is derived from an EMBL/GenBank/DDBJ whole genome shotgun (WGS) entry which is preliminary data.</text>
</comment>
<feature type="transmembrane region" description="Helical" evidence="5">
    <location>
        <begin position="98"/>
        <end position="115"/>
    </location>
</feature>
<evidence type="ECO:0000256" key="5">
    <source>
        <dbReference type="SAM" id="Phobius"/>
    </source>
</evidence>
<feature type="transmembrane region" description="Helical" evidence="5">
    <location>
        <begin position="188"/>
        <end position="208"/>
    </location>
</feature>
<evidence type="ECO:0000313" key="7">
    <source>
        <dbReference type="EMBL" id="KKY18183.1"/>
    </source>
</evidence>
<proteinExistence type="predicted"/>
<feature type="transmembrane region" description="Helical" evidence="5">
    <location>
        <begin position="405"/>
        <end position="428"/>
    </location>
</feature>
<accession>A0A0G2G2S7</accession>
<keyword evidence="2 5" id="KW-0812">Transmembrane</keyword>
<name>A0A0G2G2S7_PHACM</name>
<dbReference type="GO" id="GO:0022857">
    <property type="term" value="F:transmembrane transporter activity"/>
    <property type="evidence" value="ECO:0007669"/>
    <property type="project" value="InterPro"/>
</dbReference>
<dbReference type="PROSITE" id="PS50850">
    <property type="entry name" value="MFS"/>
    <property type="match status" value="1"/>
</dbReference>
<evidence type="ECO:0000256" key="4">
    <source>
        <dbReference type="ARBA" id="ARBA00023136"/>
    </source>
</evidence>
<dbReference type="Proteomes" id="UP000053317">
    <property type="component" value="Unassembled WGS sequence"/>
</dbReference>
<organism evidence="7 8">
    <name type="scientific">Phaeomoniella chlamydospora</name>
    <name type="common">Phaeoacremonium chlamydosporum</name>
    <dbReference type="NCBI Taxonomy" id="158046"/>
    <lineage>
        <taxon>Eukaryota</taxon>
        <taxon>Fungi</taxon>
        <taxon>Dikarya</taxon>
        <taxon>Ascomycota</taxon>
        <taxon>Pezizomycotina</taxon>
        <taxon>Eurotiomycetes</taxon>
        <taxon>Chaetothyriomycetidae</taxon>
        <taxon>Phaeomoniellales</taxon>
        <taxon>Phaeomoniellaceae</taxon>
        <taxon>Phaeomoniella</taxon>
    </lineage>
</organism>
<dbReference type="PANTHER" id="PTHR23502:SF151">
    <property type="entry name" value="MAJOR FACILITATOR SUPERFAMILY (MFS) PROFILE DOMAIN-CONTAINING PROTEIN"/>
    <property type="match status" value="1"/>
</dbReference>
<keyword evidence="3 5" id="KW-1133">Transmembrane helix</keyword>
<feature type="transmembrane region" description="Helical" evidence="5">
    <location>
        <begin position="31"/>
        <end position="56"/>
    </location>
</feature>